<comment type="catalytic activity">
    <reaction evidence="1">
        <text>(2R,3S)-3-isopropylmalate = (2S)-2-isopropylmalate</text>
        <dbReference type="Rhea" id="RHEA:32287"/>
        <dbReference type="ChEBI" id="CHEBI:1178"/>
        <dbReference type="ChEBI" id="CHEBI:35121"/>
        <dbReference type="EC" id="4.2.1.33"/>
    </reaction>
</comment>
<dbReference type="NCBIfam" id="NF009116">
    <property type="entry name" value="PRK12466.1"/>
    <property type="match status" value="1"/>
</dbReference>
<evidence type="ECO:0000256" key="11">
    <source>
        <dbReference type="ARBA" id="ARBA00023004"/>
    </source>
</evidence>
<evidence type="ECO:0000256" key="13">
    <source>
        <dbReference type="ARBA" id="ARBA00023239"/>
    </source>
</evidence>
<keyword evidence="10" id="KW-0479">Metal-binding</keyword>
<dbReference type="NCBIfam" id="TIGR00170">
    <property type="entry name" value="leuC"/>
    <property type="match status" value="1"/>
</dbReference>
<evidence type="ECO:0000256" key="7">
    <source>
        <dbReference type="ARBA" id="ARBA00022430"/>
    </source>
</evidence>
<evidence type="ECO:0000256" key="4">
    <source>
        <dbReference type="ARBA" id="ARBA00004729"/>
    </source>
</evidence>
<dbReference type="Pfam" id="PF00330">
    <property type="entry name" value="Aconitase"/>
    <property type="match status" value="1"/>
</dbReference>
<dbReference type="OrthoDB" id="9802769at2"/>
<evidence type="ECO:0000256" key="8">
    <source>
        <dbReference type="ARBA" id="ARBA00022485"/>
    </source>
</evidence>
<dbReference type="InterPro" id="IPR015931">
    <property type="entry name" value="Acnase/IPM_dHydase_lsu_aba_1/3"/>
</dbReference>
<name>A0A255YR10_9PROT</name>
<protein>
    <recommendedName>
        <fullName evidence="6">3-isopropylmalate dehydratase</fullName>
        <ecNumber evidence="6">4.2.1.33</ecNumber>
    </recommendedName>
</protein>
<comment type="caution">
    <text evidence="16">The sequence shown here is derived from an EMBL/GenBank/DDBJ whole genome shotgun (WGS) entry which is preliminary data.</text>
</comment>
<evidence type="ECO:0000256" key="14">
    <source>
        <dbReference type="ARBA" id="ARBA00023304"/>
    </source>
</evidence>
<organism evidence="16 17">
    <name type="scientific">Niveispirillum lacus</name>
    <dbReference type="NCBI Taxonomy" id="1981099"/>
    <lineage>
        <taxon>Bacteria</taxon>
        <taxon>Pseudomonadati</taxon>
        <taxon>Pseudomonadota</taxon>
        <taxon>Alphaproteobacteria</taxon>
        <taxon>Rhodospirillales</taxon>
        <taxon>Azospirillaceae</taxon>
        <taxon>Niveispirillum</taxon>
    </lineage>
</organism>
<dbReference type="EC" id="4.2.1.33" evidence="6"/>
<evidence type="ECO:0000256" key="3">
    <source>
        <dbReference type="ARBA" id="ARBA00002695"/>
    </source>
</evidence>
<comment type="function">
    <text evidence="3">Catalyzes the isomerization between 2-isopropylmalate and 3-isopropylmalate, via the formation of 2-isopropylmaleate.</text>
</comment>
<dbReference type="GO" id="GO:0046872">
    <property type="term" value="F:metal ion binding"/>
    <property type="evidence" value="ECO:0007669"/>
    <property type="project" value="UniProtKB-KW"/>
</dbReference>
<keyword evidence="17" id="KW-1185">Reference proteome</keyword>
<dbReference type="InterPro" id="IPR004430">
    <property type="entry name" value="3-IsopropMal_deHydase_lsu"/>
</dbReference>
<keyword evidence="12" id="KW-0411">Iron-sulfur</keyword>
<dbReference type="InterPro" id="IPR018136">
    <property type="entry name" value="Aconitase_4Fe-4S_BS"/>
</dbReference>
<evidence type="ECO:0000259" key="15">
    <source>
        <dbReference type="Pfam" id="PF00330"/>
    </source>
</evidence>
<dbReference type="Gene3D" id="3.30.499.10">
    <property type="entry name" value="Aconitase, domain 3"/>
    <property type="match status" value="2"/>
</dbReference>
<keyword evidence="13" id="KW-0456">Lyase</keyword>
<keyword evidence="8" id="KW-0004">4Fe-4S</keyword>
<evidence type="ECO:0000256" key="5">
    <source>
        <dbReference type="ARBA" id="ARBA00011271"/>
    </source>
</evidence>
<reference evidence="16 17" key="1">
    <citation type="submission" date="2017-07" db="EMBL/GenBank/DDBJ databases">
        <title>Niveispirillum cyanobacteriorum sp. nov., isolated from cyanobacterial aggregates in a eutrophic lake.</title>
        <authorList>
            <person name="Cai H."/>
        </authorList>
    </citation>
    <scope>NUCLEOTIDE SEQUENCE [LARGE SCALE GENOMIC DNA]</scope>
    <source>
        <strain evidence="17">TH1-14</strain>
    </source>
</reference>
<dbReference type="EMBL" id="NOXU01000032">
    <property type="protein sequence ID" value="OYQ31649.1"/>
    <property type="molecule type" value="Genomic_DNA"/>
</dbReference>
<dbReference type="GO" id="GO:0003861">
    <property type="term" value="F:3-isopropylmalate dehydratase activity"/>
    <property type="evidence" value="ECO:0007669"/>
    <property type="project" value="UniProtKB-EC"/>
</dbReference>
<dbReference type="InterPro" id="IPR001030">
    <property type="entry name" value="Acoase/IPM_deHydtase_lsu_aba"/>
</dbReference>
<dbReference type="InterPro" id="IPR036008">
    <property type="entry name" value="Aconitase_4Fe-4S_dom"/>
</dbReference>
<evidence type="ECO:0000313" key="17">
    <source>
        <dbReference type="Proteomes" id="UP000216998"/>
    </source>
</evidence>
<keyword evidence="11" id="KW-0408">Iron</keyword>
<dbReference type="UniPathway" id="UPA00048">
    <property type="reaction ID" value="UER00071"/>
</dbReference>
<dbReference type="GO" id="GO:0051539">
    <property type="term" value="F:4 iron, 4 sulfur cluster binding"/>
    <property type="evidence" value="ECO:0007669"/>
    <property type="project" value="UniProtKB-KW"/>
</dbReference>
<feature type="domain" description="Aconitase/3-isopropylmalate dehydratase large subunit alpha/beta/alpha" evidence="15">
    <location>
        <begin position="7"/>
        <end position="458"/>
    </location>
</feature>
<comment type="cofactor">
    <cofactor evidence="2">
        <name>[4Fe-4S] cluster</name>
        <dbReference type="ChEBI" id="CHEBI:49883"/>
    </cofactor>
</comment>
<evidence type="ECO:0000256" key="9">
    <source>
        <dbReference type="ARBA" id="ARBA00022605"/>
    </source>
</evidence>
<dbReference type="PANTHER" id="PTHR43822">
    <property type="entry name" value="HOMOACONITASE, MITOCHONDRIAL-RELATED"/>
    <property type="match status" value="1"/>
</dbReference>
<proteinExistence type="predicted"/>
<dbReference type="PROSITE" id="PS00450">
    <property type="entry name" value="ACONITASE_1"/>
    <property type="match status" value="1"/>
</dbReference>
<comment type="pathway">
    <text evidence="4">Amino-acid biosynthesis; L-leucine biosynthesis; L-leucine from 3-methyl-2-oxobutanoate: step 2/4.</text>
</comment>
<accession>A0A255YR10</accession>
<evidence type="ECO:0000313" key="16">
    <source>
        <dbReference type="EMBL" id="OYQ31649.1"/>
    </source>
</evidence>
<gene>
    <name evidence="16" type="primary">leuC</name>
    <name evidence="16" type="ORF">CHU95_21165</name>
</gene>
<keyword evidence="9" id="KW-0028">Amino-acid biosynthesis</keyword>
<keyword evidence="7" id="KW-0432">Leucine biosynthesis</keyword>
<evidence type="ECO:0000256" key="12">
    <source>
        <dbReference type="ARBA" id="ARBA00023014"/>
    </source>
</evidence>
<dbReference type="PRINTS" id="PR00415">
    <property type="entry name" value="ACONITASE"/>
</dbReference>
<evidence type="ECO:0000256" key="10">
    <source>
        <dbReference type="ARBA" id="ARBA00022723"/>
    </source>
</evidence>
<evidence type="ECO:0000256" key="6">
    <source>
        <dbReference type="ARBA" id="ARBA00011998"/>
    </source>
</evidence>
<dbReference type="SUPFAM" id="SSF53732">
    <property type="entry name" value="Aconitase iron-sulfur domain"/>
    <property type="match status" value="1"/>
</dbReference>
<comment type="subunit">
    <text evidence="5">Heterodimer of LeuC and LeuD.</text>
</comment>
<dbReference type="Proteomes" id="UP000216998">
    <property type="component" value="Unassembled WGS sequence"/>
</dbReference>
<evidence type="ECO:0000256" key="1">
    <source>
        <dbReference type="ARBA" id="ARBA00000491"/>
    </source>
</evidence>
<dbReference type="GO" id="GO:0009098">
    <property type="term" value="P:L-leucine biosynthetic process"/>
    <property type="evidence" value="ECO:0007669"/>
    <property type="project" value="UniProtKB-UniPathway"/>
</dbReference>
<dbReference type="NCBIfam" id="NF004016">
    <property type="entry name" value="PRK05478.1"/>
    <property type="match status" value="1"/>
</dbReference>
<dbReference type="InterPro" id="IPR050067">
    <property type="entry name" value="IPM_dehydratase_rel_enz"/>
</dbReference>
<dbReference type="PANTHER" id="PTHR43822:SF9">
    <property type="entry name" value="3-ISOPROPYLMALATE DEHYDRATASE"/>
    <property type="match status" value="1"/>
</dbReference>
<keyword evidence="14" id="KW-0100">Branched-chain amino acid biosynthesis</keyword>
<evidence type="ECO:0000256" key="2">
    <source>
        <dbReference type="ARBA" id="ARBA00001966"/>
    </source>
</evidence>
<dbReference type="AlphaFoldDB" id="A0A255YR10"/>
<sequence length="470" mass="49267">MARSLVEKLWERHCVADLGDGTDLLYIDRVLLHERTGSMALKGLKEQGRTVRRPDRAFVCMDHIVDTLPGRGDATVMPGGTAFIQETRAAAVEAGIRVFDIGDRGQGIVHVVSPEQGIALPGATIVCPDSHTCTQGGLGALAWGIGSTEAAHALATQTLVVKRPRTMRVRFEGALSPGVGAKDMVLHLIAAYGAGGGAGYAIEFAGSAVTALSVEGRMTLCNMAVEFAAWTGLVAPDAKTIDWVQGRPFAPKGDLWDRAVADWQELVSDAEAVFDKEIVLDAPSIAPTVTWGTSPQHAIPLTGHVPDPERAADANAAQAQRRALEYMGLLPGDALIGLPINGAFIGSCTNSRLSDLRAAAAVLKGRKVAAGVRAICVPGSTPVKAAAEAEGLHLIFQAAGFEWRESGCSMCFFAGGEHFGKGQRVVTSTNRNFENRQGPGTRSHLASPVTVAASAIAGHIADPRPLLGEA</sequence>
<dbReference type="RefSeq" id="WP_094458331.1">
    <property type="nucleotide sequence ID" value="NZ_NOXU01000032.1"/>
</dbReference>